<protein>
    <submittedName>
        <fullName evidence="1">Uncharacterized protein</fullName>
    </submittedName>
</protein>
<accession>A0A2S0N1L4</accession>
<keyword evidence="2" id="KW-1185">Reference proteome</keyword>
<organism evidence="1 2">
    <name type="scientific">Simplicispira suum</name>
    <dbReference type="NCBI Taxonomy" id="2109915"/>
    <lineage>
        <taxon>Bacteria</taxon>
        <taxon>Pseudomonadati</taxon>
        <taxon>Pseudomonadota</taxon>
        <taxon>Betaproteobacteria</taxon>
        <taxon>Burkholderiales</taxon>
        <taxon>Comamonadaceae</taxon>
        <taxon>Simplicispira</taxon>
    </lineage>
</organism>
<evidence type="ECO:0000313" key="2">
    <source>
        <dbReference type="Proteomes" id="UP000239326"/>
    </source>
</evidence>
<gene>
    <name evidence="1" type="ORF">C6571_12740</name>
</gene>
<name>A0A2S0N1L4_9BURK</name>
<evidence type="ECO:0000313" key="1">
    <source>
        <dbReference type="EMBL" id="AVO42035.1"/>
    </source>
</evidence>
<dbReference type="Proteomes" id="UP000239326">
    <property type="component" value="Chromosome"/>
</dbReference>
<dbReference type="EMBL" id="CP027669">
    <property type="protein sequence ID" value="AVO42035.1"/>
    <property type="molecule type" value="Genomic_DNA"/>
</dbReference>
<proteinExistence type="predicted"/>
<reference evidence="1 2" key="1">
    <citation type="submission" date="2018-03" db="EMBL/GenBank/DDBJ databases">
        <title>Genome sequencing of Simplicispira sp.</title>
        <authorList>
            <person name="Kim S.-J."/>
            <person name="Heo J."/>
            <person name="Kwon S.-W."/>
        </authorList>
    </citation>
    <scope>NUCLEOTIDE SEQUENCE [LARGE SCALE GENOMIC DNA]</scope>
    <source>
        <strain evidence="1 2">SC1-8</strain>
    </source>
</reference>
<sequence length="83" mass="9028">MGLLAPEAHGWEMAPAPVPLIEVIDRLLEGDAIVAVREDASGKLVHSRPAHLQVQDSLHGGWEESIGFPEESNVPGLRDLPRF</sequence>
<dbReference type="AlphaFoldDB" id="A0A2S0N1L4"/>
<dbReference type="KEGG" id="simp:C6571_12740"/>